<reference evidence="5" key="1">
    <citation type="submission" date="2016-10" db="EMBL/GenBank/DDBJ databases">
        <authorList>
            <person name="de Groot N.N."/>
        </authorList>
    </citation>
    <scope>NUCLEOTIDE SEQUENCE</scope>
</reference>
<dbReference type="Gene3D" id="3.40.109.10">
    <property type="entry name" value="NADH Oxidase"/>
    <property type="match status" value="1"/>
</dbReference>
<feature type="domain" description="Nitroreductase" evidence="4">
    <location>
        <begin position="12"/>
        <end position="189"/>
    </location>
</feature>
<accession>A0A1W1CQU1</accession>
<sequence length="210" mass="24290">MLHNPFTKAMHFRHACKLFDKSKKIPEETMKYILEAGRTSPSSFGMEPWKFLVIRNDELRAKLQPLCWNQPQITTCSDLVIILAAIENVRPQSGIPQKRFARRPLPQEQIDTYINLYSTFLADTLSTDEKTYCWTARQTYIALANMMTAAACEQIDSCPIEGFEKENVEQLLKIDTKQYQVAVMAAFGYRVNPQSKQLRLPFEEVVEFIE</sequence>
<name>A0A1W1CQU1_9ZZZZ</name>
<dbReference type="SUPFAM" id="SSF55469">
    <property type="entry name" value="FMN-dependent nitroreductase-like"/>
    <property type="match status" value="1"/>
</dbReference>
<dbReference type="InterPro" id="IPR033878">
    <property type="entry name" value="NfsB-like"/>
</dbReference>
<dbReference type="EC" id="1.5.1.34" evidence="5"/>
<dbReference type="PANTHER" id="PTHR43673:SF10">
    <property type="entry name" value="NADH DEHYDROGENASE_NAD(P)H NITROREDUCTASE XCC3605-RELATED"/>
    <property type="match status" value="1"/>
</dbReference>
<dbReference type="EC" id="1.-.-.-" evidence="5"/>
<dbReference type="InterPro" id="IPR000415">
    <property type="entry name" value="Nitroreductase-like"/>
</dbReference>
<evidence type="ECO:0000313" key="5">
    <source>
        <dbReference type="EMBL" id="SFV68093.1"/>
    </source>
</evidence>
<dbReference type="InterPro" id="IPR029479">
    <property type="entry name" value="Nitroreductase"/>
</dbReference>
<dbReference type="EMBL" id="FPHL01000050">
    <property type="protein sequence ID" value="SFV68093.1"/>
    <property type="molecule type" value="Genomic_DNA"/>
</dbReference>
<evidence type="ECO:0000256" key="3">
    <source>
        <dbReference type="ARBA" id="ARBA00023002"/>
    </source>
</evidence>
<keyword evidence="3 5" id="KW-0560">Oxidoreductase</keyword>
<dbReference type="GO" id="GO:0004155">
    <property type="term" value="F:6,7-dihydropteridine reductase activity"/>
    <property type="evidence" value="ECO:0007669"/>
    <property type="project" value="UniProtKB-EC"/>
</dbReference>
<protein>
    <submittedName>
        <fullName evidence="5">Oxygen-insensitive NAD(P)H nitroreductase / Dihydropteridine reductase</fullName>
        <ecNumber evidence="5">1.-.-.-</ecNumber>
        <ecNumber evidence="5">1.5.1.34</ecNumber>
    </submittedName>
</protein>
<dbReference type="AlphaFoldDB" id="A0A1W1CQU1"/>
<dbReference type="Pfam" id="PF00881">
    <property type="entry name" value="Nitroreductase"/>
    <property type="match status" value="1"/>
</dbReference>
<evidence type="ECO:0000256" key="2">
    <source>
        <dbReference type="ARBA" id="ARBA00022857"/>
    </source>
</evidence>
<evidence type="ECO:0000259" key="4">
    <source>
        <dbReference type="Pfam" id="PF00881"/>
    </source>
</evidence>
<dbReference type="CDD" id="cd02149">
    <property type="entry name" value="NfsB-like"/>
    <property type="match status" value="1"/>
</dbReference>
<evidence type="ECO:0000256" key="1">
    <source>
        <dbReference type="ARBA" id="ARBA00007118"/>
    </source>
</evidence>
<dbReference type="PANTHER" id="PTHR43673">
    <property type="entry name" value="NAD(P)H NITROREDUCTASE YDGI-RELATED"/>
    <property type="match status" value="1"/>
</dbReference>
<keyword evidence="2" id="KW-0521">NADP</keyword>
<gene>
    <name evidence="5" type="ORF">MNB_SV-10-1586</name>
</gene>
<comment type="similarity">
    <text evidence="1">Belongs to the nitroreductase family.</text>
</comment>
<proteinExistence type="inferred from homology"/>
<organism evidence="5">
    <name type="scientific">hydrothermal vent metagenome</name>
    <dbReference type="NCBI Taxonomy" id="652676"/>
    <lineage>
        <taxon>unclassified sequences</taxon>
        <taxon>metagenomes</taxon>
        <taxon>ecological metagenomes</taxon>
    </lineage>
</organism>